<dbReference type="EMBL" id="JAHYBZ010000005">
    <property type="protein sequence ID" value="MBW6399236.1"/>
    <property type="molecule type" value="Genomic_DNA"/>
</dbReference>
<organism evidence="2 3">
    <name type="scientific">Roseomonas alba</name>
    <dbReference type="NCBI Taxonomy" id="2846776"/>
    <lineage>
        <taxon>Bacteria</taxon>
        <taxon>Pseudomonadati</taxon>
        <taxon>Pseudomonadota</taxon>
        <taxon>Alphaproteobacteria</taxon>
        <taxon>Acetobacterales</taxon>
        <taxon>Roseomonadaceae</taxon>
        <taxon>Roseomonas</taxon>
    </lineage>
</organism>
<comment type="caution">
    <text evidence="2">The sequence shown here is derived from an EMBL/GenBank/DDBJ whole genome shotgun (WGS) entry which is preliminary data.</text>
</comment>
<sequence length="201" mass="21799">MMADFGDIFGGTFAALLAVAFAVALLRLGIAGFEMTAPHDAEAVPILRLLALGTGTALGVALVAAEPHTDYFLPDRIFAGDGPWSISLLDLLGRHALPQLSTLQALPDLMLAFDGLAAFTGWIGLLGLVQGAIMTQGLWHGRAQRRAYFAFLLLALHIALLLQWTAHLTAWFAAQLNVWIIALALVLFQRWRYRPHHAASH</sequence>
<reference evidence="2 3" key="1">
    <citation type="submission" date="2021-07" db="EMBL/GenBank/DDBJ databases">
        <authorList>
            <person name="So Y."/>
        </authorList>
    </citation>
    <scope>NUCLEOTIDE SEQUENCE [LARGE SCALE GENOMIC DNA]</scope>
    <source>
        <strain evidence="2 3">HJA6</strain>
    </source>
</reference>
<feature type="transmembrane region" description="Helical" evidence="1">
    <location>
        <begin position="45"/>
        <end position="65"/>
    </location>
</feature>
<dbReference type="RefSeq" id="WP_219763850.1">
    <property type="nucleotide sequence ID" value="NZ_JAHYBZ010000005.1"/>
</dbReference>
<feature type="transmembrane region" description="Helical" evidence="1">
    <location>
        <begin position="170"/>
        <end position="188"/>
    </location>
</feature>
<dbReference type="Proteomes" id="UP001196565">
    <property type="component" value="Unassembled WGS sequence"/>
</dbReference>
<accession>A0ABS7AAC0</accession>
<name>A0ABS7AAC0_9PROT</name>
<feature type="transmembrane region" description="Helical" evidence="1">
    <location>
        <begin position="12"/>
        <end position="33"/>
    </location>
</feature>
<keyword evidence="1" id="KW-0472">Membrane</keyword>
<proteinExistence type="predicted"/>
<keyword evidence="3" id="KW-1185">Reference proteome</keyword>
<evidence type="ECO:0000313" key="3">
    <source>
        <dbReference type="Proteomes" id="UP001196565"/>
    </source>
</evidence>
<evidence type="ECO:0000313" key="2">
    <source>
        <dbReference type="EMBL" id="MBW6399236.1"/>
    </source>
</evidence>
<feature type="transmembrane region" description="Helical" evidence="1">
    <location>
        <begin position="147"/>
        <end position="164"/>
    </location>
</feature>
<feature type="transmembrane region" description="Helical" evidence="1">
    <location>
        <begin position="116"/>
        <end position="135"/>
    </location>
</feature>
<keyword evidence="1" id="KW-1133">Transmembrane helix</keyword>
<evidence type="ECO:0000256" key="1">
    <source>
        <dbReference type="SAM" id="Phobius"/>
    </source>
</evidence>
<gene>
    <name evidence="2" type="ORF">KPL78_15345</name>
</gene>
<keyword evidence="1" id="KW-0812">Transmembrane</keyword>
<protein>
    <submittedName>
        <fullName evidence="2">Uncharacterized protein</fullName>
    </submittedName>
</protein>